<accession>A0A6J5KUF6</accession>
<evidence type="ECO:0000313" key="1">
    <source>
        <dbReference type="EMBL" id="CAB4124922.1"/>
    </source>
</evidence>
<name>A0A6J5KUF6_9CAUD</name>
<gene>
    <name evidence="1" type="ORF">UFOVP62_43</name>
</gene>
<dbReference type="EMBL" id="LR796182">
    <property type="protein sequence ID" value="CAB4124922.1"/>
    <property type="molecule type" value="Genomic_DNA"/>
</dbReference>
<reference evidence="1" key="1">
    <citation type="submission" date="2020-04" db="EMBL/GenBank/DDBJ databases">
        <authorList>
            <person name="Chiriac C."/>
            <person name="Salcher M."/>
            <person name="Ghai R."/>
            <person name="Kavagutti S V."/>
        </authorList>
    </citation>
    <scope>NUCLEOTIDE SEQUENCE</scope>
</reference>
<protein>
    <submittedName>
        <fullName evidence="1">Uncharacterized protein</fullName>
    </submittedName>
</protein>
<proteinExistence type="predicted"/>
<organism evidence="1">
    <name type="scientific">uncultured Caudovirales phage</name>
    <dbReference type="NCBI Taxonomy" id="2100421"/>
    <lineage>
        <taxon>Viruses</taxon>
        <taxon>Duplodnaviria</taxon>
        <taxon>Heunggongvirae</taxon>
        <taxon>Uroviricota</taxon>
        <taxon>Caudoviricetes</taxon>
        <taxon>Peduoviridae</taxon>
        <taxon>Maltschvirus</taxon>
        <taxon>Maltschvirus maltsch</taxon>
    </lineage>
</organism>
<sequence>MNRGLCDYRFQVEVEGGCGDGPLLASGLAALEYCVEAADPDSGVPRPTFDVWVADVTIDTTTCPDCDRALRLTQDEQATVRARAAMALMTAEYSSLQQAAQEDHGA</sequence>